<dbReference type="Gene3D" id="2.130.10.10">
    <property type="entry name" value="YVTN repeat-like/Quinoprotein amine dehydrogenase"/>
    <property type="match status" value="2"/>
</dbReference>
<protein>
    <submittedName>
        <fullName evidence="3">Outer membrane biogenesis protein BamB</fullName>
    </submittedName>
</protein>
<feature type="chain" id="PRO_5012595037" evidence="1">
    <location>
        <begin position="23"/>
        <end position="371"/>
    </location>
</feature>
<dbReference type="InterPro" id="IPR011047">
    <property type="entry name" value="Quinoprotein_ADH-like_sf"/>
</dbReference>
<dbReference type="InterPro" id="IPR002372">
    <property type="entry name" value="PQQ_rpt_dom"/>
</dbReference>
<feature type="signal peptide" evidence="1">
    <location>
        <begin position="1"/>
        <end position="22"/>
    </location>
</feature>
<evidence type="ECO:0000313" key="4">
    <source>
        <dbReference type="Proteomes" id="UP000189674"/>
    </source>
</evidence>
<dbReference type="Proteomes" id="UP000189674">
    <property type="component" value="Chromosome"/>
</dbReference>
<keyword evidence="4" id="KW-1185">Reference proteome</keyword>
<dbReference type="EMBL" id="CP019791">
    <property type="protein sequence ID" value="AQT69384.1"/>
    <property type="molecule type" value="Genomic_DNA"/>
</dbReference>
<dbReference type="SUPFAM" id="SSF50998">
    <property type="entry name" value="Quinoprotein alcohol dehydrogenase-like"/>
    <property type="match status" value="1"/>
</dbReference>
<dbReference type="Pfam" id="PF13360">
    <property type="entry name" value="PQQ_2"/>
    <property type="match status" value="1"/>
</dbReference>
<dbReference type="InterPro" id="IPR015943">
    <property type="entry name" value="WD40/YVTN_repeat-like_dom_sf"/>
</dbReference>
<name>A0A1U9NNS2_9BACT</name>
<dbReference type="PANTHER" id="PTHR34512">
    <property type="entry name" value="CELL SURFACE PROTEIN"/>
    <property type="match status" value="1"/>
</dbReference>
<keyword evidence="1" id="KW-0732">Signal</keyword>
<dbReference type="InterPro" id="IPR018391">
    <property type="entry name" value="PQQ_b-propeller_rpt"/>
</dbReference>
<accession>A0A1U9NNS2</accession>
<feature type="domain" description="Pyrrolo-quinoline quinone repeat" evidence="2">
    <location>
        <begin position="110"/>
        <end position="301"/>
    </location>
</feature>
<dbReference type="KEGG" id="alus:STSP2_02573"/>
<gene>
    <name evidence="3" type="ORF">STSP2_02573</name>
</gene>
<dbReference type="AlphaFoldDB" id="A0A1U9NNS2"/>
<evidence type="ECO:0000259" key="2">
    <source>
        <dbReference type="Pfam" id="PF13360"/>
    </source>
</evidence>
<dbReference type="PANTHER" id="PTHR34512:SF30">
    <property type="entry name" value="OUTER MEMBRANE PROTEIN ASSEMBLY FACTOR BAMB"/>
    <property type="match status" value="1"/>
</dbReference>
<dbReference type="SMART" id="SM00564">
    <property type="entry name" value="PQQ"/>
    <property type="match status" value="3"/>
</dbReference>
<dbReference type="STRING" id="1936003.STSP2_02573"/>
<reference evidence="4" key="1">
    <citation type="submission" date="2017-02" db="EMBL/GenBank/DDBJ databases">
        <title>Comparative genomics and description of representatives of a novel lineage of planctomycetes thriving in anoxic sediments.</title>
        <authorList>
            <person name="Spring S."/>
            <person name="Bunk B."/>
            <person name="Sproer C."/>
        </authorList>
    </citation>
    <scope>NUCLEOTIDE SEQUENCE [LARGE SCALE GENOMIC DNA]</scope>
    <source>
        <strain evidence="4">ST-NAGAB-D1</strain>
    </source>
</reference>
<sequence length="371" mass="40660" precursor="true">MFKYLVVFAFIVLSAMAPSASAQTQSGMENESDWLVSNDLLQAGGMAMAWQINMPLKADEDIDRIFVFDDYAYVLTDSNFLFCINTKTGTPRFSLELASKGLPVCNPTYAENKLYFIIGNDLKIVDPAVGSIVESQELPAIGRSAYCGIAKTEEMLYVAGSNNRLTAINPETYIKSFQATADDDSPIYSFVASSDYLVFATTPGTVFAIDPLSPEKDWEFIGAEGLKAPLVDEDGSVYISSLDTKVYKLNISNGRSEWPIPFEAGSPLQKSVRLGQDVFYQYAGQSGFYAADKETGKAVWELKGGLEVLTEESGSAYIFTAPGVLTVMDNNAGEKLYSVNFSDVTDYAVNTEDKMYIANDDGRFMAIEIVK</sequence>
<organism evidence="3 4">
    <name type="scientific">Anaerohalosphaera lusitana</name>
    <dbReference type="NCBI Taxonomy" id="1936003"/>
    <lineage>
        <taxon>Bacteria</taxon>
        <taxon>Pseudomonadati</taxon>
        <taxon>Planctomycetota</taxon>
        <taxon>Phycisphaerae</taxon>
        <taxon>Sedimentisphaerales</taxon>
        <taxon>Anaerohalosphaeraceae</taxon>
        <taxon>Anaerohalosphaera</taxon>
    </lineage>
</organism>
<proteinExistence type="predicted"/>
<evidence type="ECO:0000256" key="1">
    <source>
        <dbReference type="SAM" id="SignalP"/>
    </source>
</evidence>
<evidence type="ECO:0000313" key="3">
    <source>
        <dbReference type="EMBL" id="AQT69384.1"/>
    </source>
</evidence>
<dbReference type="RefSeq" id="WP_169853191.1">
    <property type="nucleotide sequence ID" value="NZ_CP019791.1"/>
</dbReference>